<comment type="caution">
    <text evidence="1">The sequence shown here is derived from an EMBL/GenBank/DDBJ whole genome shotgun (WGS) entry which is preliminary data.</text>
</comment>
<organism evidence="1 2">
    <name type="scientific">Rufibacter immobilis</name>
    <dbReference type="NCBI Taxonomy" id="1348778"/>
    <lineage>
        <taxon>Bacteria</taxon>
        <taxon>Pseudomonadati</taxon>
        <taxon>Bacteroidota</taxon>
        <taxon>Cytophagia</taxon>
        <taxon>Cytophagales</taxon>
        <taxon>Hymenobacteraceae</taxon>
        <taxon>Rufibacter</taxon>
    </lineage>
</organism>
<protein>
    <submittedName>
        <fullName evidence="1">Uncharacterized protein</fullName>
    </submittedName>
</protein>
<dbReference type="Proteomes" id="UP000271010">
    <property type="component" value="Unassembled WGS sequence"/>
</dbReference>
<dbReference type="RefSeq" id="WP_123132285.1">
    <property type="nucleotide sequence ID" value="NZ_RJJE01000006.1"/>
</dbReference>
<accession>A0A3M9MZM2</accession>
<dbReference type="AlphaFoldDB" id="A0A3M9MZM2"/>
<evidence type="ECO:0000313" key="1">
    <source>
        <dbReference type="EMBL" id="RNI30926.1"/>
    </source>
</evidence>
<sequence>MKNYFLYLLRFKSEPIIKIGISNNDDFSRVKHLSNIYEFDLDGSYVVKAKDSKFITKLEKHLHTTYNTFKVGKEYQTKYKGKDGHTELRCSSCLDHILEDIRHYSSKEFLGVELVEGIKFPERVVTNQPPRKIPVKIPFVDELKDLDIFQQILTFVKTSDEIVKVNINEKEFKIVSTTENAVALLVNRFIVGGVNVVSRYGNEFSEDEDDDTMYWFAEGSTQYSPSGGHKKPNTAAQARKVMSDFFDILANSPKLDATMKNHKPDFSRWEGLGLAPFFLHPEALEKIIQERERLGIIGKKKRGRKPKRTS</sequence>
<gene>
    <name evidence="1" type="ORF">EFA69_06445</name>
</gene>
<reference evidence="1 2" key="1">
    <citation type="submission" date="2018-11" db="EMBL/GenBank/DDBJ databases">
        <title>Rufibacter latericius sp. nov., isolated from water in Baiyang Lake.</title>
        <authorList>
            <person name="Yang Y."/>
        </authorList>
    </citation>
    <scope>NUCLEOTIDE SEQUENCE [LARGE SCALE GENOMIC DNA]</scope>
    <source>
        <strain evidence="1 2">MCC P1</strain>
    </source>
</reference>
<keyword evidence="2" id="KW-1185">Reference proteome</keyword>
<name>A0A3M9MZM2_9BACT</name>
<proteinExistence type="predicted"/>
<dbReference type="EMBL" id="RJJE01000006">
    <property type="protein sequence ID" value="RNI30926.1"/>
    <property type="molecule type" value="Genomic_DNA"/>
</dbReference>
<evidence type="ECO:0000313" key="2">
    <source>
        <dbReference type="Proteomes" id="UP000271010"/>
    </source>
</evidence>